<gene>
    <name evidence="1" type="ORF">SAMN00790413_05835</name>
</gene>
<proteinExistence type="predicted"/>
<organism evidence="1 2">
    <name type="scientific">Deinococcus hopiensis KR-140</name>
    <dbReference type="NCBI Taxonomy" id="695939"/>
    <lineage>
        <taxon>Bacteria</taxon>
        <taxon>Thermotogati</taxon>
        <taxon>Deinococcota</taxon>
        <taxon>Deinococci</taxon>
        <taxon>Deinococcales</taxon>
        <taxon>Deinococcaceae</taxon>
        <taxon>Deinococcus</taxon>
    </lineage>
</organism>
<name>A0A1W1UDQ8_9DEIO</name>
<evidence type="ECO:0000313" key="2">
    <source>
        <dbReference type="Proteomes" id="UP000192582"/>
    </source>
</evidence>
<dbReference type="EMBL" id="FWWU01000003">
    <property type="protein sequence ID" value="SMB79207.1"/>
    <property type="molecule type" value="Genomic_DNA"/>
</dbReference>
<dbReference type="STRING" id="695939.SAMN00790413_05835"/>
<protein>
    <submittedName>
        <fullName evidence="1">Uncharacterized protein</fullName>
    </submittedName>
</protein>
<dbReference type="AlphaFoldDB" id="A0A1W1UDQ8"/>
<dbReference type="Proteomes" id="UP000192582">
    <property type="component" value="Unassembled WGS sequence"/>
</dbReference>
<keyword evidence="2" id="KW-1185">Reference proteome</keyword>
<sequence length="39" mass="4151">MTQRSFHLAFCHGVAGDNAVLPSEGGCLPLGIRFWPPPA</sequence>
<reference evidence="1 2" key="1">
    <citation type="submission" date="2017-04" db="EMBL/GenBank/DDBJ databases">
        <authorList>
            <person name="Afonso C.L."/>
            <person name="Miller P.J."/>
            <person name="Scott M.A."/>
            <person name="Spackman E."/>
            <person name="Goraichik I."/>
            <person name="Dimitrov K.M."/>
            <person name="Suarez D.L."/>
            <person name="Swayne D.E."/>
        </authorList>
    </citation>
    <scope>NUCLEOTIDE SEQUENCE [LARGE SCALE GENOMIC DNA]</scope>
    <source>
        <strain evidence="1 2">KR-140</strain>
    </source>
</reference>
<evidence type="ECO:0000313" key="1">
    <source>
        <dbReference type="EMBL" id="SMB79207.1"/>
    </source>
</evidence>
<accession>A0A1W1UDQ8</accession>